<evidence type="ECO:0000313" key="1">
    <source>
        <dbReference type="EMBL" id="MBB3977355.1"/>
    </source>
</evidence>
<evidence type="ECO:0000313" key="2">
    <source>
        <dbReference type="Proteomes" id="UP000574761"/>
    </source>
</evidence>
<gene>
    <name evidence="1" type="ORF">GGQ64_002561</name>
</gene>
<proteinExistence type="predicted"/>
<dbReference type="Proteomes" id="UP000574761">
    <property type="component" value="Unassembled WGS sequence"/>
</dbReference>
<reference evidence="1 2" key="1">
    <citation type="submission" date="2020-08" db="EMBL/GenBank/DDBJ databases">
        <title>Genomic Encyclopedia of Type Strains, Phase IV (KMG-IV): sequencing the most valuable type-strain genomes for metagenomic binning, comparative biology and taxonomic classification.</title>
        <authorList>
            <person name="Goeker M."/>
        </authorList>
    </citation>
    <scope>NUCLEOTIDE SEQUENCE [LARGE SCALE GENOMIC DNA]</scope>
    <source>
        <strain evidence="1 2">DSM 100211</strain>
    </source>
</reference>
<dbReference type="RefSeq" id="WP_183804691.1">
    <property type="nucleotide sequence ID" value="NZ_JACIEE010000005.1"/>
</dbReference>
<comment type="caution">
    <text evidence="1">The sequence shown here is derived from an EMBL/GenBank/DDBJ whole genome shotgun (WGS) entry which is preliminary data.</text>
</comment>
<sequence length="77" mass="8617">MIHRHLPKEGFIDPAGLSMLGDVFDEVCRQRQIVAESEAAFALAKHLLSLYQQGIRNREKLLAIVEPPDQDLFAGAM</sequence>
<name>A0A7W6DAS8_9HYPH</name>
<dbReference type="AlphaFoldDB" id="A0A7W6DAS8"/>
<keyword evidence="2" id="KW-1185">Reference proteome</keyword>
<protein>
    <submittedName>
        <fullName evidence="1">Uncharacterized protein</fullName>
    </submittedName>
</protein>
<accession>A0A7W6DAS8</accession>
<dbReference type="EMBL" id="JACIEE010000005">
    <property type="protein sequence ID" value="MBB3977355.1"/>
    <property type="molecule type" value="Genomic_DNA"/>
</dbReference>
<organism evidence="1 2">
    <name type="scientific">Mycoplana azooxidifex</name>
    <dbReference type="NCBI Taxonomy" id="1636188"/>
    <lineage>
        <taxon>Bacteria</taxon>
        <taxon>Pseudomonadati</taxon>
        <taxon>Pseudomonadota</taxon>
        <taxon>Alphaproteobacteria</taxon>
        <taxon>Hyphomicrobiales</taxon>
        <taxon>Rhizobiaceae</taxon>
        <taxon>Mycoplana</taxon>
    </lineage>
</organism>